<name>A0A5R9J0S2_9PROT</name>
<evidence type="ECO:0000256" key="4">
    <source>
        <dbReference type="ARBA" id="ARBA00023065"/>
    </source>
</evidence>
<evidence type="ECO:0000259" key="10">
    <source>
        <dbReference type="Pfam" id="PF25975"/>
    </source>
</evidence>
<dbReference type="GO" id="GO:0015679">
    <property type="term" value="P:plasma membrane copper ion transport"/>
    <property type="evidence" value="ECO:0007669"/>
    <property type="project" value="TreeGrafter"/>
</dbReference>
<evidence type="ECO:0000259" key="8">
    <source>
        <dbReference type="Pfam" id="PF25919"/>
    </source>
</evidence>
<evidence type="ECO:0000313" key="11">
    <source>
        <dbReference type="EMBL" id="TLU71122.1"/>
    </source>
</evidence>
<dbReference type="InterPro" id="IPR058792">
    <property type="entry name" value="Beta-barrel_RND_2"/>
</dbReference>
<dbReference type="InterPro" id="IPR051909">
    <property type="entry name" value="MFP_Cation_Efflux"/>
</dbReference>
<dbReference type="GO" id="GO:0060003">
    <property type="term" value="P:copper ion export"/>
    <property type="evidence" value="ECO:0007669"/>
    <property type="project" value="TreeGrafter"/>
</dbReference>
<dbReference type="Pfam" id="PF25919">
    <property type="entry name" value="BSH_CusB"/>
    <property type="match status" value="1"/>
</dbReference>
<keyword evidence="12" id="KW-1185">Reference proteome</keyword>
<comment type="caution">
    <text evidence="11">The sequence shown here is derived from an EMBL/GenBank/DDBJ whole genome shotgun (WGS) entry which is preliminary data.</text>
</comment>
<dbReference type="InterPro" id="IPR058790">
    <property type="entry name" value="BSH_CusB"/>
</dbReference>
<dbReference type="Gene3D" id="2.40.30.170">
    <property type="match status" value="1"/>
</dbReference>
<dbReference type="SUPFAM" id="SSF111369">
    <property type="entry name" value="HlyD-like secretion proteins"/>
    <property type="match status" value="1"/>
</dbReference>
<protein>
    <submittedName>
        <fullName evidence="11">Efflux RND transporter periplasmic adaptor subunit</fullName>
    </submittedName>
</protein>
<feature type="domain" description="CusB-like beta-barrel" evidence="9">
    <location>
        <begin position="288"/>
        <end position="363"/>
    </location>
</feature>
<evidence type="ECO:0000256" key="2">
    <source>
        <dbReference type="ARBA" id="ARBA00022448"/>
    </source>
</evidence>
<dbReference type="GO" id="GO:0022857">
    <property type="term" value="F:transmembrane transporter activity"/>
    <property type="evidence" value="ECO:0007669"/>
    <property type="project" value="InterPro"/>
</dbReference>
<dbReference type="Pfam" id="PF25954">
    <property type="entry name" value="Beta-barrel_RND_2"/>
    <property type="match status" value="1"/>
</dbReference>
<dbReference type="InterPro" id="IPR006143">
    <property type="entry name" value="RND_pump_MFP"/>
</dbReference>
<dbReference type="OrthoDB" id="9806939at2"/>
<keyword evidence="4" id="KW-0406">Ion transport</keyword>
<keyword evidence="2" id="KW-0813">Transport</keyword>
<evidence type="ECO:0000259" key="7">
    <source>
        <dbReference type="Pfam" id="PF25869"/>
    </source>
</evidence>
<evidence type="ECO:0000313" key="12">
    <source>
        <dbReference type="Proteomes" id="UP000305654"/>
    </source>
</evidence>
<keyword evidence="3 6" id="KW-0732">Signal</keyword>
<dbReference type="Proteomes" id="UP000305654">
    <property type="component" value="Unassembled WGS sequence"/>
</dbReference>
<dbReference type="GO" id="GO:0046914">
    <property type="term" value="F:transition metal ion binding"/>
    <property type="evidence" value="ECO:0007669"/>
    <property type="project" value="TreeGrafter"/>
</dbReference>
<feature type="domain" description="CzcB-like C-terminal circularly permuted SH3-like" evidence="10">
    <location>
        <begin position="371"/>
        <end position="431"/>
    </location>
</feature>
<dbReference type="Gene3D" id="6.10.140.730">
    <property type="match status" value="1"/>
</dbReference>
<dbReference type="Pfam" id="PF25869">
    <property type="entry name" value="3HB_CusB"/>
    <property type="match status" value="1"/>
</dbReference>
<dbReference type="FunFam" id="2.40.30.170:FF:000010">
    <property type="entry name" value="Efflux RND transporter periplasmic adaptor subunit"/>
    <property type="match status" value="1"/>
</dbReference>
<dbReference type="GO" id="GO:0016020">
    <property type="term" value="C:membrane"/>
    <property type="evidence" value="ECO:0007669"/>
    <property type="project" value="InterPro"/>
</dbReference>
<evidence type="ECO:0000256" key="5">
    <source>
        <dbReference type="SAM" id="MobiDB-lite"/>
    </source>
</evidence>
<feature type="domain" description="CusB-like three alpha-helical bundle" evidence="7">
    <location>
        <begin position="203"/>
        <end position="247"/>
    </location>
</feature>
<accession>A0A5R9J0S2</accession>
<dbReference type="AlphaFoldDB" id="A0A5R9J0S2"/>
<feature type="domain" description="CusB-like barrel-sandwich hybrid" evidence="8">
    <location>
        <begin position="168"/>
        <end position="281"/>
    </location>
</feature>
<sequence length="459" mass="49319">MRSFLLAMALALTAIVSLARADDQPRRPLFYQDPDGKPFYASGPKKTSAGRDYQPIFDGAAQQPVTPVAATSPAPAKPPGSNHRILYYRNPMGLPDTSPKPKNDSMGMAYIPVYADERSQEDPPGTVRMTPGRLQTLGVRTEAAEMRPPASRTIRAIGTLQFDERRLATVTTRVPGWIEHLAVAANGDPVRRGQMLAEIYSPDMVASEEEYLIAARMGGAIARASLQRLRALDIPDDEIARLRRSSRSTRRIPVVAQADGVVIDKPVQEGMRVDAGEALYRTADLSSLWLIAQVQEQDLGAIVPGQVARATFIAFPGRGFEGRVEFVYPSLSADTRTVRVRIVLPNRDGNLRAAMFANVQIEAAPAGAPVVTVPDSAVLDSGTRQVVLVVAGGGRFQPRTVSLGIHGDGWVQVTDGVKPGERVVVGANFLIDAESNLRTALQGFGSVDTPQAGQSGAKP</sequence>
<dbReference type="EMBL" id="VCDI01000008">
    <property type="protein sequence ID" value="TLU71122.1"/>
    <property type="molecule type" value="Genomic_DNA"/>
</dbReference>
<dbReference type="RefSeq" id="WP_138327479.1">
    <property type="nucleotide sequence ID" value="NZ_VCDI01000008.1"/>
</dbReference>
<dbReference type="InterPro" id="IPR058649">
    <property type="entry name" value="CzcB_C"/>
</dbReference>
<feature type="region of interest" description="Disordered" evidence="5">
    <location>
        <begin position="26"/>
        <end position="53"/>
    </location>
</feature>
<gene>
    <name evidence="11" type="ORF">FE263_18285</name>
</gene>
<evidence type="ECO:0000259" key="9">
    <source>
        <dbReference type="Pfam" id="PF25954"/>
    </source>
</evidence>
<evidence type="ECO:0000256" key="3">
    <source>
        <dbReference type="ARBA" id="ARBA00022729"/>
    </source>
</evidence>
<dbReference type="Gene3D" id="2.40.420.20">
    <property type="match status" value="1"/>
</dbReference>
<comment type="similarity">
    <text evidence="1">Belongs to the membrane fusion protein (MFP) (TC 8.A.1) family.</text>
</comment>
<dbReference type="InterPro" id="IPR058791">
    <property type="entry name" value="3HB_CusB"/>
</dbReference>
<evidence type="ECO:0000256" key="6">
    <source>
        <dbReference type="SAM" id="SignalP"/>
    </source>
</evidence>
<reference evidence="11 12" key="1">
    <citation type="submission" date="2019-05" db="EMBL/GenBank/DDBJ databases">
        <authorList>
            <person name="Pankratov T."/>
            <person name="Grouzdev D."/>
        </authorList>
    </citation>
    <scope>NUCLEOTIDE SEQUENCE [LARGE SCALE GENOMIC DNA]</scope>
    <source>
        <strain evidence="11 12">KEBCLARHB70R</strain>
    </source>
</reference>
<organism evidence="11 12">
    <name type="scientific">Lichenicoccus roseus</name>
    <dbReference type="NCBI Taxonomy" id="2683649"/>
    <lineage>
        <taxon>Bacteria</taxon>
        <taxon>Pseudomonadati</taxon>
        <taxon>Pseudomonadota</taxon>
        <taxon>Alphaproteobacteria</taxon>
        <taxon>Acetobacterales</taxon>
        <taxon>Acetobacteraceae</taxon>
        <taxon>Lichenicoccus</taxon>
    </lineage>
</organism>
<feature type="signal peptide" evidence="6">
    <location>
        <begin position="1"/>
        <end position="21"/>
    </location>
</feature>
<dbReference type="PANTHER" id="PTHR30097">
    <property type="entry name" value="CATION EFFLUX SYSTEM PROTEIN CUSB"/>
    <property type="match status" value="1"/>
</dbReference>
<evidence type="ECO:0000256" key="1">
    <source>
        <dbReference type="ARBA" id="ARBA00009477"/>
    </source>
</evidence>
<dbReference type="FunFam" id="2.40.420.20:FF:000003">
    <property type="entry name" value="Cation efflux system protein cusB"/>
    <property type="match status" value="1"/>
</dbReference>
<dbReference type="Pfam" id="PF25975">
    <property type="entry name" value="CzcB_C"/>
    <property type="match status" value="1"/>
</dbReference>
<dbReference type="NCBIfam" id="TIGR01730">
    <property type="entry name" value="RND_mfp"/>
    <property type="match status" value="1"/>
</dbReference>
<feature type="chain" id="PRO_5024431234" evidence="6">
    <location>
        <begin position="22"/>
        <end position="459"/>
    </location>
</feature>
<dbReference type="PANTHER" id="PTHR30097:SF15">
    <property type="entry name" value="CATION EFFLUX SYSTEM PROTEIN CUSB"/>
    <property type="match status" value="1"/>
</dbReference>
<dbReference type="GO" id="GO:0030288">
    <property type="term" value="C:outer membrane-bounded periplasmic space"/>
    <property type="evidence" value="ECO:0007669"/>
    <property type="project" value="TreeGrafter"/>
</dbReference>
<proteinExistence type="inferred from homology"/>